<keyword evidence="4 6" id="KW-0560">Oxidoreductase</keyword>
<evidence type="ECO:0000256" key="6">
    <source>
        <dbReference type="HAMAP-Rule" id="MF_01517"/>
    </source>
</evidence>
<evidence type="ECO:0000256" key="4">
    <source>
        <dbReference type="ARBA" id="ARBA00023002"/>
    </source>
</evidence>
<dbReference type="InterPro" id="IPR015955">
    <property type="entry name" value="Lactate_DH/Glyco_Ohase_4_C"/>
</dbReference>
<dbReference type="AlphaFoldDB" id="A0A0Q0YJF1"/>
<dbReference type="SUPFAM" id="SSF51735">
    <property type="entry name" value="NAD(P)-binding Rossmann-fold domains"/>
    <property type="match status" value="1"/>
</dbReference>
<dbReference type="GO" id="GO:0006099">
    <property type="term" value="P:tricarboxylic acid cycle"/>
    <property type="evidence" value="ECO:0007669"/>
    <property type="project" value="UniProtKB-UniRule"/>
</dbReference>
<evidence type="ECO:0000313" key="13">
    <source>
        <dbReference type="Proteomes" id="UP000050488"/>
    </source>
</evidence>
<sequence>MARAAKKITVTGAAGNIAYSLLWRIASGEVYGPDTPVILNLLEIPQALPATEGVAMELMDSAFLLLRGIEVTGDPAVAFDGTSAAFLVGAKPRTQGQERGDLLAANGKIFGPQGAAINEHAAEDVRVVVVGNPANTNALIAQQAAPDVPAERFTALMRLDHNRALAQLSRRLEVPSAEIEKMVVWGNHSATQFPDLTYATAVGQPVAPQVEREWYLEEFTPRVAKRGAEIIEVRGKSSAASAASAAVDHMRDWIHGTESWATAAVVSDGSYDVPEGLVFGFPTVAREGRWEIVEGLELSDFQRERIAANVAELQAEREAVAHLLAG</sequence>
<evidence type="ECO:0000256" key="5">
    <source>
        <dbReference type="ARBA" id="ARBA00023027"/>
    </source>
</evidence>
<organism evidence="12 13">
    <name type="scientific">Corynebacterium lowii</name>
    <dbReference type="NCBI Taxonomy" id="1544413"/>
    <lineage>
        <taxon>Bacteria</taxon>
        <taxon>Bacillati</taxon>
        <taxon>Actinomycetota</taxon>
        <taxon>Actinomycetes</taxon>
        <taxon>Mycobacteriales</taxon>
        <taxon>Corynebacteriaceae</taxon>
        <taxon>Corynebacterium</taxon>
    </lineage>
</organism>
<dbReference type="FunFam" id="3.90.110.10:FF:000002">
    <property type="entry name" value="Malate dehydrogenase"/>
    <property type="match status" value="1"/>
</dbReference>
<comment type="catalytic activity">
    <reaction evidence="6">
        <text>(S)-malate + NAD(+) = oxaloacetate + NADH + H(+)</text>
        <dbReference type="Rhea" id="RHEA:21432"/>
        <dbReference type="ChEBI" id="CHEBI:15378"/>
        <dbReference type="ChEBI" id="CHEBI:15589"/>
        <dbReference type="ChEBI" id="CHEBI:16452"/>
        <dbReference type="ChEBI" id="CHEBI:57540"/>
        <dbReference type="ChEBI" id="CHEBI:57945"/>
        <dbReference type="EC" id="1.1.1.37"/>
    </reaction>
</comment>
<name>A0A0Q0YJF1_9CORY</name>
<evidence type="ECO:0000256" key="8">
    <source>
        <dbReference type="PIRSR" id="PIRSR000102-2"/>
    </source>
</evidence>
<dbReference type="GO" id="GO:0030060">
    <property type="term" value="F:L-malate dehydrogenase (NAD+) activity"/>
    <property type="evidence" value="ECO:0007669"/>
    <property type="project" value="UniProtKB-UniRule"/>
</dbReference>
<dbReference type="InterPro" id="IPR010945">
    <property type="entry name" value="Malate_DH_type2"/>
</dbReference>
<dbReference type="GO" id="GO:0006108">
    <property type="term" value="P:malate metabolic process"/>
    <property type="evidence" value="ECO:0007669"/>
    <property type="project" value="InterPro"/>
</dbReference>
<feature type="binding site" evidence="6 8">
    <location>
        <position position="163"/>
    </location>
    <ligand>
        <name>substrate</name>
    </ligand>
</feature>
<dbReference type="CDD" id="cd01338">
    <property type="entry name" value="MDH_chloroplast-like"/>
    <property type="match status" value="1"/>
</dbReference>
<dbReference type="EC" id="1.1.1.37" evidence="2 6"/>
<dbReference type="Proteomes" id="UP000050488">
    <property type="component" value="Unassembled WGS sequence"/>
</dbReference>
<feature type="binding site" evidence="6">
    <location>
        <position position="113"/>
    </location>
    <ligand>
        <name>NAD(+)</name>
        <dbReference type="ChEBI" id="CHEBI:57540"/>
    </ligand>
</feature>
<dbReference type="NCBIfam" id="NF003916">
    <property type="entry name" value="PRK05442.1"/>
    <property type="match status" value="1"/>
</dbReference>
<evidence type="ECO:0000259" key="10">
    <source>
        <dbReference type="Pfam" id="PF00056"/>
    </source>
</evidence>
<feature type="binding site" evidence="6 9">
    <location>
        <begin position="130"/>
        <end position="132"/>
    </location>
    <ligand>
        <name>NAD(+)</name>
        <dbReference type="ChEBI" id="CHEBI:57540"/>
    </ligand>
</feature>
<dbReference type="OrthoDB" id="9802969at2"/>
<dbReference type="InterPro" id="IPR036291">
    <property type="entry name" value="NAD(P)-bd_dom_sf"/>
</dbReference>
<feature type="domain" description="Lactate/malate dehydrogenase C-terminal" evidence="11">
    <location>
        <begin position="158"/>
        <end position="322"/>
    </location>
</feature>
<evidence type="ECO:0000313" key="12">
    <source>
        <dbReference type="EMBL" id="KQB86947.1"/>
    </source>
</evidence>
<feature type="binding site" evidence="6 8">
    <location>
        <position position="132"/>
    </location>
    <ligand>
        <name>substrate</name>
    </ligand>
</feature>
<accession>A0A0Q0YJF1</accession>
<evidence type="ECO:0000256" key="1">
    <source>
        <dbReference type="ARBA" id="ARBA00009613"/>
    </source>
</evidence>
<comment type="caution">
    <text evidence="12">The sequence shown here is derived from an EMBL/GenBank/DDBJ whole genome shotgun (WGS) entry which is preliminary data.</text>
</comment>
<dbReference type="NCBIfam" id="TIGR01759">
    <property type="entry name" value="MalateDH-SF1"/>
    <property type="match status" value="1"/>
</dbReference>
<dbReference type="FunFam" id="3.40.50.720:FF:000010">
    <property type="entry name" value="Malate dehydrogenase"/>
    <property type="match status" value="1"/>
</dbReference>
<dbReference type="PANTHER" id="PTHR23382">
    <property type="entry name" value="MALATE DEHYDROGENASE"/>
    <property type="match status" value="1"/>
</dbReference>
<gene>
    <name evidence="6 12" type="primary">mdh</name>
    <name evidence="12" type="ORF">Clow_01158</name>
</gene>
<protein>
    <recommendedName>
        <fullName evidence="3 6">Malate dehydrogenase</fullName>
        <ecNumber evidence="2 6">1.1.1.37</ecNumber>
    </recommendedName>
</protein>
<dbReference type="HAMAP" id="MF_01517">
    <property type="entry name" value="Malate_dehydrog_2"/>
    <property type="match status" value="1"/>
</dbReference>
<feature type="binding site" evidence="6 8">
    <location>
        <position position="99"/>
    </location>
    <ligand>
        <name>substrate</name>
    </ligand>
</feature>
<feature type="active site" description="Proton acceptor" evidence="6 7">
    <location>
        <position position="188"/>
    </location>
</feature>
<comment type="function">
    <text evidence="6">Catalyzes the reversible oxidation of malate to oxaloacetate.</text>
</comment>
<evidence type="ECO:0000256" key="3">
    <source>
        <dbReference type="ARBA" id="ARBA00020382"/>
    </source>
</evidence>
<keyword evidence="5 6" id="KW-0520">NAD</keyword>
<comment type="similarity">
    <text evidence="1 6">Belongs to the LDH/MDH superfamily. MDH type 2 family.</text>
</comment>
<reference evidence="12 13" key="1">
    <citation type="submission" date="2015-10" db="EMBL/GenBank/DDBJ databases">
        <title>Corynebacteirum lowii and Corynebacterium oculi species nova, derived from human clinical disease and and emended description of Corynebacterium mastiditis.</title>
        <authorList>
            <person name="Bernard K."/>
            <person name="Pacheco A.L."/>
            <person name="Mcdougall C."/>
            <person name="Burtx T."/>
            <person name="Weibe D."/>
            <person name="Tyler S."/>
            <person name="Olson A.B."/>
            <person name="Cnockaert M."/>
            <person name="Eguchi H."/>
            <person name="Kuwahara T."/>
            <person name="Nakayama-Imaohji H."/>
            <person name="Boudewijins M."/>
            <person name="Van Hoecke F."/>
            <person name="Bernier A.-M."/>
            <person name="Vandamme P."/>
        </authorList>
    </citation>
    <scope>NUCLEOTIDE SEQUENCE [LARGE SCALE GENOMIC DNA]</scope>
    <source>
        <strain evidence="12 13">NML 130206</strain>
    </source>
</reference>
<dbReference type="PIRSF" id="PIRSF000102">
    <property type="entry name" value="Lac_mal_DH"/>
    <property type="match status" value="1"/>
</dbReference>
<dbReference type="Gene3D" id="3.40.50.720">
    <property type="entry name" value="NAD(P)-binding Rossmann-like Domain"/>
    <property type="match status" value="1"/>
</dbReference>
<feature type="binding site" evidence="6 9">
    <location>
        <position position="106"/>
    </location>
    <ligand>
        <name>NAD(+)</name>
        <dbReference type="ChEBI" id="CHEBI:57540"/>
    </ligand>
</feature>
<dbReference type="PATRIC" id="fig|1544413.3.peg.1165"/>
<dbReference type="RefSeq" id="WP_055177455.1">
    <property type="nucleotide sequence ID" value="NZ_JAUSQY010000001.1"/>
</dbReference>
<evidence type="ECO:0000259" key="11">
    <source>
        <dbReference type="Pfam" id="PF02866"/>
    </source>
</evidence>
<keyword evidence="6" id="KW-0816">Tricarboxylic acid cycle</keyword>
<dbReference type="SUPFAM" id="SSF56327">
    <property type="entry name" value="LDH C-terminal domain-like"/>
    <property type="match status" value="1"/>
</dbReference>
<feature type="binding site" evidence="6 8">
    <location>
        <position position="93"/>
    </location>
    <ligand>
        <name>substrate</name>
    </ligand>
</feature>
<dbReference type="Pfam" id="PF00056">
    <property type="entry name" value="Ldh_1_N"/>
    <property type="match status" value="1"/>
</dbReference>
<keyword evidence="13" id="KW-1185">Reference proteome</keyword>
<evidence type="ECO:0000256" key="7">
    <source>
        <dbReference type="PIRSR" id="PIRSR000102-1"/>
    </source>
</evidence>
<proteinExistence type="inferred from homology"/>
<dbReference type="InterPro" id="IPR022383">
    <property type="entry name" value="Lactate/malate_DH_C"/>
</dbReference>
<dbReference type="STRING" id="1544413.Clow_01158"/>
<dbReference type="Gene3D" id="3.90.110.10">
    <property type="entry name" value="Lactate dehydrogenase/glycoside hydrolase, family 4, C-terminal"/>
    <property type="match status" value="1"/>
</dbReference>
<dbReference type="EMBL" id="LKEV01000002">
    <property type="protein sequence ID" value="KQB86947.1"/>
    <property type="molecule type" value="Genomic_DNA"/>
</dbReference>
<feature type="domain" description="Lactate/malate dehydrogenase N-terminal" evidence="10">
    <location>
        <begin position="7"/>
        <end position="147"/>
    </location>
</feature>
<evidence type="ECO:0000256" key="9">
    <source>
        <dbReference type="PIRSR" id="PIRSR000102-3"/>
    </source>
</evidence>
<evidence type="ECO:0000256" key="2">
    <source>
        <dbReference type="ARBA" id="ARBA00012995"/>
    </source>
</evidence>
<dbReference type="Pfam" id="PF02866">
    <property type="entry name" value="Ldh_1_C"/>
    <property type="match status" value="1"/>
</dbReference>
<dbReference type="InterPro" id="IPR001236">
    <property type="entry name" value="Lactate/malate_DH_N"/>
</dbReference>
<dbReference type="InterPro" id="IPR001557">
    <property type="entry name" value="L-lactate/malate_DH"/>
</dbReference>
<feature type="binding site" evidence="6">
    <location>
        <begin position="12"/>
        <end position="18"/>
    </location>
    <ligand>
        <name>NAD(+)</name>
        <dbReference type="ChEBI" id="CHEBI:57540"/>
    </ligand>
</feature>